<dbReference type="RefSeq" id="WP_157302027.1">
    <property type="nucleotide sequence ID" value="NZ_BAAAZB010000015.1"/>
</dbReference>
<name>A0A6N8JDL0_9BACT</name>
<comment type="caution">
    <text evidence="2">The sequence shown here is derived from an EMBL/GenBank/DDBJ whole genome shotgun (WGS) entry which is preliminary data.</text>
</comment>
<protein>
    <submittedName>
        <fullName evidence="2">Uncharacterized protein</fullName>
    </submittedName>
</protein>
<gene>
    <name evidence="2" type="ORF">GO495_22645</name>
</gene>
<evidence type="ECO:0000313" key="2">
    <source>
        <dbReference type="EMBL" id="MVT43415.1"/>
    </source>
</evidence>
<dbReference type="EMBL" id="WRXO01000007">
    <property type="protein sequence ID" value="MVT43415.1"/>
    <property type="molecule type" value="Genomic_DNA"/>
</dbReference>
<organism evidence="2 3">
    <name type="scientific">Chitinophaga oryziterrae</name>
    <dbReference type="NCBI Taxonomy" id="1031224"/>
    <lineage>
        <taxon>Bacteria</taxon>
        <taxon>Pseudomonadati</taxon>
        <taxon>Bacteroidota</taxon>
        <taxon>Chitinophagia</taxon>
        <taxon>Chitinophagales</taxon>
        <taxon>Chitinophagaceae</taxon>
        <taxon>Chitinophaga</taxon>
    </lineage>
</organism>
<reference evidence="2 3" key="1">
    <citation type="submission" date="2019-12" db="EMBL/GenBank/DDBJ databases">
        <title>The draft genomic sequence of strain Chitinophaga oryziterrae JCM 16595.</title>
        <authorList>
            <person name="Zhang X."/>
        </authorList>
    </citation>
    <scope>NUCLEOTIDE SEQUENCE [LARGE SCALE GENOMIC DNA]</scope>
    <source>
        <strain evidence="2 3">JCM 16595</strain>
    </source>
</reference>
<accession>A0A6N8JDL0</accession>
<dbReference type="AlphaFoldDB" id="A0A6N8JDL0"/>
<dbReference type="Proteomes" id="UP000468388">
    <property type="component" value="Unassembled WGS sequence"/>
</dbReference>
<keyword evidence="3" id="KW-1185">Reference proteome</keyword>
<feature type="region of interest" description="Disordered" evidence="1">
    <location>
        <begin position="30"/>
        <end position="63"/>
    </location>
</feature>
<dbReference type="OrthoDB" id="922985at2"/>
<evidence type="ECO:0000313" key="3">
    <source>
        <dbReference type="Proteomes" id="UP000468388"/>
    </source>
</evidence>
<sequence length="327" mass="36595">MKGIITLLIFIYLFHGGVVGQQGAPKAIMKKKEEKVSTKKPSSKKDVAPQKKKENKPLVEKKNEVVAPVHEKEEMRPGTADSGVVSKETTAVVIAPHQHENTSKSALMPTPAAEPMSDWQYWTSWLSLGLIVGMGMYVFRTNGNIRDRLWKIQKHLDAQKANLQWEKAKYQAGINSAEVEHLINTSPTLKKIQEEYASLKSNMEKLQQPAPEVVPVIPAEEPPGATFYMTGPTNNYFPSSARSNNRENTVYKFILQPGGNEARFELHTTGASISEIIKVVESYIKPACDEENLPSSGTRNIVTRTPGRAILENEKWIIKDKAIIRYE</sequence>
<evidence type="ECO:0000256" key="1">
    <source>
        <dbReference type="SAM" id="MobiDB-lite"/>
    </source>
</evidence>
<proteinExistence type="predicted"/>